<keyword evidence="5" id="KW-1185">Reference proteome</keyword>
<gene>
    <name evidence="4" type="ORF">GGR05_002813</name>
</gene>
<dbReference type="PANTHER" id="PTHR36925:SF1">
    <property type="entry name" value="COBALT-PRECORRIN-6A REDUCTASE"/>
    <property type="match status" value="1"/>
</dbReference>
<dbReference type="GO" id="GO:0016994">
    <property type="term" value="F:precorrin-6A reductase activity"/>
    <property type="evidence" value="ECO:0007669"/>
    <property type="project" value="UniProtKB-EC"/>
</dbReference>
<reference evidence="4 5" key="1">
    <citation type="submission" date="2020-08" db="EMBL/GenBank/DDBJ databases">
        <title>Genomic Encyclopedia of Type Strains, Phase IV (KMG-IV): sequencing the most valuable type-strain genomes for metagenomic binning, comparative biology and taxonomic classification.</title>
        <authorList>
            <person name="Goeker M."/>
        </authorList>
    </citation>
    <scope>NUCLEOTIDE SEQUENCE [LARGE SCALE GENOMIC DNA]</scope>
    <source>
        <strain evidence="4 5">DSM 25024</strain>
    </source>
</reference>
<evidence type="ECO:0000256" key="3">
    <source>
        <dbReference type="ARBA" id="ARBA00023002"/>
    </source>
</evidence>
<dbReference type="OrthoDB" id="5183775at2"/>
<dbReference type="Proteomes" id="UP000531216">
    <property type="component" value="Unassembled WGS sequence"/>
</dbReference>
<evidence type="ECO:0000256" key="2">
    <source>
        <dbReference type="ARBA" id="ARBA00022573"/>
    </source>
</evidence>
<proteinExistence type="predicted"/>
<keyword evidence="2" id="KW-0169">Cobalamin biosynthesis</keyword>
<organism evidence="4 5">
    <name type="scientific">Aureimonas phyllosphaerae</name>
    <dbReference type="NCBI Taxonomy" id="1166078"/>
    <lineage>
        <taxon>Bacteria</taxon>
        <taxon>Pseudomonadati</taxon>
        <taxon>Pseudomonadota</taxon>
        <taxon>Alphaproteobacteria</taxon>
        <taxon>Hyphomicrobiales</taxon>
        <taxon>Aurantimonadaceae</taxon>
        <taxon>Aureimonas</taxon>
    </lineage>
</organism>
<evidence type="ECO:0000313" key="4">
    <source>
        <dbReference type="EMBL" id="MBB3936659.1"/>
    </source>
</evidence>
<dbReference type="GO" id="GO:0009236">
    <property type="term" value="P:cobalamin biosynthetic process"/>
    <property type="evidence" value="ECO:0007669"/>
    <property type="project" value="UniProtKB-UniPathway"/>
</dbReference>
<evidence type="ECO:0000313" key="5">
    <source>
        <dbReference type="Proteomes" id="UP000531216"/>
    </source>
</evidence>
<sequence length="245" mass="25737">MPSERRVLILGGTAEATRLAEQARQDVAPQRLVLSLAGRTLAPDRPEGVETRIGGFGGAAGLADWLATERITHLVDATHPFAPGISRNAAAAAAAAGVARLTLHRPGWEETAGDRWQCVDCLGAARDALPEGARPFLALGRQHIAPFRHRADLRIALRMVDPPEDLPFAADVVLGKPGDRGSEIALFERLGVSHLVCRNSGGAASYAKIEAARLLGLPVILIDRPAPPPPPVVGSVEAALAWLAG</sequence>
<dbReference type="PANTHER" id="PTHR36925">
    <property type="entry name" value="COBALT-PRECORRIN-6A REDUCTASE"/>
    <property type="match status" value="1"/>
</dbReference>
<dbReference type="EMBL" id="JACIDO010000005">
    <property type="protein sequence ID" value="MBB3936659.1"/>
    <property type="molecule type" value="Genomic_DNA"/>
</dbReference>
<dbReference type="PROSITE" id="PS51014">
    <property type="entry name" value="COBK_CBIJ"/>
    <property type="match status" value="1"/>
</dbReference>
<name>A0A7W6FUW5_9HYPH</name>
<dbReference type="Pfam" id="PF02571">
    <property type="entry name" value="CbiJ"/>
    <property type="match status" value="1"/>
</dbReference>
<comment type="pathway">
    <text evidence="1">Cofactor biosynthesis; adenosylcobalamin biosynthesis.</text>
</comment>
<dbReference type="InterPro" id="IPR003723">
    <property type="entry name" value="Precorrin-6x_reduct"/>
</dbReference>
<dbReference type="NCBIfam" id="NF005968">
    <property type="entry name" value="PRK08057.1-2"/>
    <property type="match status" value="1"/>
</dbReference>
<dbReference type="EC" id="1.3.1.54" evidence="4"/>
<evidence type="ECO:0000256" key="1">
    <source>
        <dbReference type="ARBA" id="ARBA00004953"/>
    </source>
</evidence>
<accession>A0A7W6FUW5</accession>
<dbReference type="UniPathway" id="UPA00148"/>
<comment type="caution">
    <text evidence="4">The sequence shown here is derived from an EMBL/GenBank/DDBJ whole genome shotgun (WGS) entry which is preliminary data.</text>
</comment>
<protein>
    <submittedName>
        <fullName evidence="4">Precorrin-6A/cobalt-precorrin-6A reductase</fullName>
        <ecNumber evidence="4">1.3.1.106</ecNumber>
        <ecNumber evidence="4">1.3.1.54</ecNumber>
    </submittedName>
</protein>
<keyword evidence="3 4" id="KW-0560">Oxidoreductase</keyword>
<dbReference type="EC" id="1.3.1.106" evidence="4"/>
<dbReference type="RefSeq" id="WP_090962161.1">
    <property type="nucleotide sequence ID" value="NZ_FOOA01000005.1"/>
</dbReference>
<dbReference type="AlphaFoldDB" id="A0A7W6FUW5"/>